<dbReference type="EMBL" id="JAINDJ010000006">
    <property type="protein sequence ID" value="KAG9444576.1"/>
    <property type="molecule type" value="Genomic_DNA"/>
</dbReference>
<evidence type="ECO:0000256" key="3">
    <source>
        <dbReference type="ARBA" id="ARBA00022676"/>
    </source>
</evidence>
<protein>
    <submittedName>
        <fullName evidence="9">Uncharacterized protein</fullName>
    </submittedName>
</protein>
<dbReference type="GO" id="GO:0051753">
    <property type="term" value="F:mannan synthase activity"/>
    <property type="evidence" value="ECO:0007669"/>
    <property type="project" value="TreeGrafter"/>
</dbReference>
<dbReference type="InterPro" id="IPR029058">
    <property type="entry name" value="AB_hydrolase_fold"/>
</dbReference>
<keyword evidence="5" id="KW-0812">Transmembrane</keyword>
<evidence type="ECO:0000256" key="5">
    <source>
        <dbReference type="ARBA" id="ARBA00022692"/>
    </source>
</evidence>
<dbReference type="Proteomes" id="UP000825729">
    <property type="component" value="Unassembled WGS sequence"/>
</dbReference>
<comment type="subcellular location">
    <subcellularLocation>
        <location evidence="1">Golgi apparatus membrane</location>
    </subcellularLocation>
</comment>
<evidence type="ECO:0000313" key="9">
    <source>
        <dbReference type="EMBL" id="KAG9444576.1"/>
    </source>
</evidence>
<comment type="similarity">
    <text evidence="2">Belongs to the NDRG family.</text>
</comment>
<proteinExistence type="inferred from homology"/>
<keyword evidence="6" id="KW-1133">Transmembrane helix</keyword>
<evidence type="ECO:0000256" key="7">
    <source>
        <dbReference type="ARBA" id="ARBA00023034"/>
    </source>
</evidence>
<keyword evidence="8" id="KW-0472">Membrane</keyword>
<evidence type="ECO:0000256" key="4">
    <source>
        <dbReference type="ARBA" id="ARBA00022679"/>
    </source>
</evidence>
<dbReference type="InterPro" id="IPR004142">
    <property type="entry name" value="NDRG"/>
</dbReference>
<evidence type="ECO:0000256" key="2">
    <source>
        <dbReference type="ARBA" id="ARBA00005598"/>
    </source>
</evidence>
<keyword evidence="3" id="KW-0328">Glycosyltransferase</keyword>
<dbReference type="PANTHER" id="PTHR32044">
    <property type="entry name" value="GLUCOMANNAN 4-BETA-MANNOSYLTRANSFERASE 9"/>
    <property type="match status" value="1"/>
</dbReference>
<keyword evidence="7" id="KW-0333">Golgi apparatus</keyword>
<evidence type="ECO:0000313" key="10">
    <source>
        <dbReference type="Proteomes" id="UP000825729"/>
    </source>
</evidence>
<comment type="caution">
    <text evidence="9">The sequence shown here is derived from an EMBL/GenBank/DDBJ whole genome shotgun (WGS) entry which is preliminary data.</text>
</comment>
<dbReference type="GO" id="GO:0000139">
    <property type="term" value="C:Golgi membrane"/>
    <property type="evidence" value="ECO:0007669"/>
    <property type="project" value="UniProtKB-SubCell"/>
</dbReference>
<keyword evidence="4" id="KW-0808">Transferase</keyword>
<dbReference type="AlphaFoldDB" id="A0AAV7E844"/>
<dbReference type="Gene3D" id="3.40.50.1820">
    <property type="entry name" value="alpha/beta hydrolase"/>
    <property type="match status" value="1"/>
</dbReference>
<organism evidence="9 10">
    <name type="scientific">Aristolochia fimbriata</name>
    <name type="common">White veined hardy Dutchman's pipe vine</name>
    <dbReference type="NCBI Taxonomy" id="158543"/>
    <lineage>
        <taxon>Eukaryota</taxon>
        <taxon>Viridiplantae</taxon>
        <taxon>Streptophyta</taxon>
        <taxon>Embryophyta</taxon>
        <taxon>Tracheophyta</taxon>
        <taxon>Spermatophyta</taxon>
        <taxon>Magnoliopsida</taxon>
        <taxon>Magnoliidae</taxon>
        <taxon>Piperales</taxon>
        <taxon>Aristolochiaceae</taxon>
        <taxon>Aristolochia</taxon>
    </lineage>
</organism>
<dbReference type="PANTHER" id="PTHR32044:SF77">
    <property type="entry name" value="GLUCOMANNAN 4-BETA-MANNOSYLTRANSFERASE 9"/>
    <property type="match status" value="1"/>
</dbReference>
<gene>
    <name evidence="9" type="ORF">H6P81_015916</name>
</gene>
<keyword evidence="10" id="KW-1185">Reference proteome</keyword>
<name>A0AAV7E844_ARIFI</name>
<evidence type="ECO:0000256" key="1">
    <source>
        <dbReference type="ARBA" id="ARBA00004394"/>
    </source>
</evidence>
<reference evidence="9 10" key="1">
    <citation type="submission" date="2021-07" db="EMBL/GenBank/DDBJ databases">
        <title>The Aristolochia fimbriata genome: insights into angiosperm evolution, floral development and chemical biosynthesis.</title>
        <authorList>
            <person name="Jiao Y."/>
        </authorList>
    </citation>
    <scope>NUCLEOTIDE SEQUENCE [LARGE SCALE GENOMIC DNA]</scope>
    <source>
        <strain evidence="9">IBCAS-2021</strain>
        <tissue evidence="9">Leaf</tissue>
    </source>
</reference>
<accession>A0AAV7E844</accession>
<evidence type="ECO:0000256" key="8">
    <source>
        <dbReference type="ARBA" id="ARBA00023136"/>
    </source>
</evidence>
<dbReference type="Pfam" id="PF03096">
    <property type="entry name" value="Ndr"/>
    <property type="match status" value="1"/>
</dbReference>
<evidence type="ECO:0000256" key="6">
    <source>
        <dbReference type="ARBA" id="ARBA00022989"/>
    </source>
</evidence>
<sequence>MKYRERVMGLILVSPICKSPSWTEWLCNKLMSNVLYYYGMCNMVKEMLLQRYFSKLKNELPSTFKAYCYQQHCWSYGPANLFKKMVKEIIRNKRVSLLKKVYVIYNFFFVRKVRAHIVTFVFYCVVMPAFVLEPEVDIPKWARGLEAALEAQVLHSLLPDPSKQEPLIVENVPDPLAGEQGKKSYHGTGIGCGRSGLIVFRMECMPGV</sequence>